<keyword evidence="5" id="KW-1185">Reference proteome</keyword>
<dbReference type="GO" id="GO:0030626">
    <property type="term" value="F:U12 snRNA binding"/>
    <property type="evidence" value="ECO:0007669"/>
    <property type="project" value="TreeGrafter"/>
</dbReference>
<dbReference type="EMBL" id="VYZN01000001">
    <property type="protein sequence ID" value="KAE9544536.1"/>
    <property type="molecule type" value="Genomic_DNA"/>
</dbReference>
<evidence type="ECO:0000313" key="5">
    <source>
        <dbReference type="Proteomes" id="UP000475862"/>
    </source>
</evidence>
<dbReference type="Gene3D" id="3.30.70.330">
    <property type="match status" value="1"/>
</dbReference>
<sequence length="482" mass="55491">MRLDYRQSFQPMQLLLILAHWINTKNQFRSCSIPTFFCLSSSRIIYERSVNACCSKSLLNSSPKRMFYGELVYQDLDCLFCVSILSMLELTICEMVVCILLTVNMAAITKNRGKQSTKYLNLTDFERLESHVESEGDLLIKKLSLKQTDKHLTLEKHLSQERNFITSHEYISITEITKGEITLPEFCTKVNEASSNQFNSNSIQKPSLKVSDCLSRHEQELALCVKPNSTETKLLAFALSCEANEIPKLNHTYPIDHPINHLGQIHNEQFSHFNASPIKTSKMIRRKRRQLLQSFKKPIEIPEKPIKHYSSPKSLWDLREDCAANSGLKLYTCEASKRTEQCIGVLELANEDDKINNFSNSIHGQRFVANSTQVPINNYTKMNEDQLKTLPYFKNYQKGIPSKILYVKNIAKSVCEKHLISVFGKYQKLQNSDIVYRYMKKGKMKGQAFVEFEKTEVAEKALEENLGLILEEKPLIIQFGKK</sequence>
<dbReference type="PROSITE" id="PS50102">
    <property type="entry name" value="RRM"/>
    <property type="match status" value="1"/>
</dbReference>
<dbReference type="GO" id="GO:0005689">
    <property type="term" value="C:U12-type spliceosomal complex"/>
    <property type="evidence" value="ECO:0007669"/>
    <property type="project" value="TreeGrafter"/>
</dbReference>
<dbReference type="GO" id="GO:0000398">
    <property type="term" value="P:mRNA splicing, via spliceosome"/>
    <property type="evidence" value="ECO:0007669"/>
    <property type="project" value="TreeGrafter"/>
</dbReference>
<evidence type="ECO:0000256" key="2">
    <source>
        <dbReference type="PROSITE-ProRule" id="PRU00176"/>
    </source>
</evidence>
<dbReference type="PANTHER" id="PTHR16105:SF0">
    <property type="entry name" value="RNA-BINDING REGION-CONTAINING PROTEIN 3"/>
    <property type="match status" value="1"/>
</dbReference>
<protein>
    <recommendedName>
        <fullName evidence="3">RRM domain-containing protein</fullName>
    </recommendedName>
</protein>
<dbReference type="SUPFAM" id="SSF54928">
    <property type="entry name" value="RNA-binding domain, RBD"/>
    <property type="match status" value="1"/>
</dbReference>
<gene>
    <name evidence="4" type="ORF">AGLY_000077</name>
</gene>
<dbReference type="InterPro" id="IPR045164">
    <property type="entry name" value="RBM41/RNPC3"/>
</dbReference>
<name>A0A6G0U8I9_APHGL</name>
<proteinExistence type="predicted"/>
<comment type="caution">
    <text evidence="4">The sequence shown here is derived from an EMBL/GenBank/DDBJ whole genome shotgun (WGS) entry which is preliminary data.</text>
</comment>
<dbReference type="OrthoDB" id="448399at2759"/>
<accession>A0A6G0U8I9</accession>
<feature type="domain" description="RRM" evidence="3">
    <location>
        <begin position="403"/>
        <end position="482"/>
    </location>
</feature>
<evidence type="ECO:0000259" key="3">
    <source>
        <dbReference type="PROSITE" id="PS50102"/>
    </source>
</evidence>
<dbReference type="GO" id="GO:0097157">
    <property type="term" value="F:pre-mRNA intronic binding"/>
    <property type="evidence" value="ECO:0007669"/>
    <property type="project" value="TreeGrafter"/>
</dbReference>
<evidence type="ECO:0000256" key="1">
    <source>
        <dbReference type="ARBA" id="ARBA00022884"/>
    </source>
</evidence>
<dbReference type="InterPro" id="IPR012677">
    <property type="entry name" value="Nucleotide-bd_a/b_plait_sf"/>
</dbReference>
<dbReference type="InterPro" id="IPR035979">
    <property type="entry name" value="RBD_domain_sf"/>
</dbReference>
<dbReference type="InterPro" id="IPR000504">
    <property type="entry name" value="RRM_dom"/>
</dbReference>
<dbReference type="Proteomes" id="UP000475862">
    <property type="component" value="Unassembled WGS sequence"/>
</dbReference>
<organism evidence="4 5">
    <name type="scientific">Aphis glycines</name>
    <name type="common">Soybean aphid</name>
    <dbReference type="NCBI Taxonomy" id="307491"/>
    <lineage>
        <taxon>Eukaryota</taxon>
        <taxon>Metazoa</taxon>
        <taxon>Ecdysozoa</taxon>
        <taxon>Arthropoda</taxon>
        <taxon>Hexapoda</taxon>
        <taxon>Insecta</taxon>
        <taxon>Pterygota</taxon>
        <taxon>Neoptera</taxon>
        <taxon>Paraneoptera</taxon>
        <taxon>Hemiptera</taxon>
        <taxon>Sternorrhyncha</taxon>
        <taxon>Aphidomorpha</taxon>
        <taxon>Aphidoidea</taxon>
        <taxon>Aphididae</taxon>
        <taxon>Aphidini</taxon>
        <taxon>Aphis</taxon>
        <taxon>Aphis</taxon>
    </lineage>
</organism>
<dbReference type="AlphaFoldDB" id="A0A6G0U8I9"/>
<keyword evidence="1 2" id="KW-0694">RNA-binding</keyword>
<dbReference type="Pfam" id="PF00076">
    <property type="entry name" value="RRM_1"/>
    <property type="match status" value="1"/>
</dbReference>
<dbReference type="SMART" id="SM00360">
    <property type="entry name" value="RRM"/>
    <property type="match status" value="1"/>
</dbReference>
<evidence type="ECO:0000313" key="4">
    <source>
        <dbReference type="EMBL" id="KAE9544536.1"/>
    </source>
</evidence>
<dbReference type="PANTHER" id="PTHR16105">
    <property type="entry name" value="RNA-BINDING REGION-CONTAINING PROTEIN 3"/>
    <property type="match status" value="1"/>
</dbReference>
<reference evidence="4 5" key="1">
    <citation type="submission" date="2019-08" db="EMBL/GenBank/DDBJ databases">
        <title>The genome of the soybean aphid Biotype 1, its phylome, world population structure and adaptation to the North American continent.</title>
        <authorList>
            <person name="Giordano R."/>
            <person name="Donthu R.K."/>
            <person name="Hernandez A.G."/>
            <person name="Wright C.L."/>
            <person name="Zimin A.V."/>
        </authorList>
    </citation>
    <scope>NUCLEOTIDE SEQUENCE [LARGE SCALE GENOMIC DNA]</scope>
    <source>
        <tissue evidence="4">Whole aphids</tissue>
    </source>
</reference>